<sequence length="1091" mass="124242">MPPPTSSSNVPPKTSYDVFLSFRGADTRHNLISHLYAALSRKHVTTFIDDHGLDRGEEISPTLLKAIEESKISVIIFSENYASSKWCLDELVKIMECMKTMSRNVLPVFYHVDPSDVRKQTGSFGQAFGVVKEKFKGSMDRVQRWSTALTEAANLSGWDSNNYRLESELIEGVIDEIIKKLYATFYSISTDLVGIDSHIEQILLLLCIGSLDVRFIGIWGMGGIGKTTIAEAIFSRISDQFAGCCFLSNVREKSSKLGLIHLKRDMYSKLLGDEKLSIEMSHALPTFVVDRLRRKKVIVFLDDVNDSEQLEALAGNHVWFGPGSRVIVTGRDKEVLQCKVDEIYKVEGLNHNDSLRLLSMKAFKEKQPPNDYAKLSEMVVNYAQGVPLALKVLGSHLYKRSQKEWETMLNKLKQFPDSNIQKILEISYDELDQMEKDIFLDIACFFKGCEKDKIEDILEGCGFAAEWGILRLTEKCLVTIQNNRLEMHDLIQEMGLHIAKRKGSRLWNSQDICHMLMTDMGKKKVEGIFLDMSKTGKIRLNHATFSRMPMLRLLKFYRTWSSPRSQDAVFIVKSAESNCLEGLSNRLSLLHWEEYPCKSLCSNFFMENLVELNMPRSNIEQLWNDNEGPPKLRRLDLSKSVNLKRLPDLSSTTNLTSIELWGCESLLEIPSSVQKCKKLYSLNLDNCKELRSLPSLIQLESLSILSLACCPNLKMLPDIPRGVKDLSLHDSGLEEWPSSVPSLDNLTFFSVAFCKNLRSLPSLLQWKSLRDIDLSGCSNLKVLPEIPDLPWQVGILQGSRKDYCRFHFLNCVNLGWYARLNIMACAQQRIKEIASAKTRNYFAVALAGSKTPEWFSYQSLGCSITISLPTCSFNTMFLGFAFCAVLEFEFPLVISRNSHFYIACESRFENTNDDIRDDLSFSASSLETIPESDHVFLWYRFNSSDLNSWLIQNCCILRKASFEFKAQYRFLSNHHPSTEKWEVKVKRCGVHLIYNENVQNAIAGDKNQWQQVTETNSNNKRSRDDYCSNQTNIIADGGSGYAEEEPQAKRLNDFCSVREYSSNAQDGTDYEASFVPSSSSSESFPTFYQFL</sequence>
<keyword evidence="10" id="KW-1185">Reference proteome</keyword>
<evidence type="ECO:0000256" key="5">
    <source>
        <dbReference type="ARBA" id="ARBA00022821"/>
    </source>
</evidence>
<dbReference type="InterPro" id="IPR044974">
    <property type="entry name" value="Disease_R_plants"/>
</dbReference>
<evidence type="ECO:0000256" key="2">
    <source>
        <dbReference type="ARBA" id="ARBA00022614"/>
    </source>
</evidence>
<dbReference type="InterPro" id="IPR036390">
    <property type="entry name" value="WH_DNA-bd_sf"/>
</dbReference>
<dbReference type="InterPro" id="IPR035897">
    <property type="entry name" value="Toll_tir_struct_dom_sf"/>
</dbReference>
<dbReference type="InterPro" id="IPR011713">
    <property type="entry name" value="Leu-rich_rpt_3"/>
</dbReference>
<dbReference type="SMART" id="SM00255">
    <property type="entry name" value="TIR"/>
    <property type="match status" value="1"/>
</dbReference>
<dbReference type="InterPro" id="IPR058192">
    <property type="entry name" value="WHD_ROQ1-like"/>
</dbReference>
<proteinExistence type="predicted"/>
<dbReference type="SUPFAM" id="SSF52058">
    <property type="entry name" value="L domain-like"/>
    <property type="match status" value="1"/>
</dbReference>
<organism evidence="9 10">
    <name type="scientific">Ricinus communis</name>
    <name type="common">Castor bean</name>
    <dbReference type="NCBI Taxonomy" id="3988"/>
    <lineage>
        <taxon>Eukaryota</taxon>
        <taxon>Viridiplantae</taxon>
        <taxon>Streptophyta</taxon>
        <taxon>Embryophyta</taxon>
        <taxon>Tracheophyta</taxon>
        <taxon>Spermatophyta</taxon>
        <taxon>Magnoliopsida</taxon>
        <taxon>eudicotyledons</taxon>
        <taxon>Gunneridae</taxon>
        <taxon>Pentapetalae</taxon>
        <taxon>rosids</taxon>
        <taxon>fabids</taxon>
        <taxon>Malpighiales</taxon>
        <taxon>Euphorbiaceae</taxon>
        <taxon>Acalyphoideae</taxon>
        <taxon>Acalypheae</taxon>
        <taxon>Ricinus</taxon>
    </lineage>
</organism>
<evidence type="ECO:0000313" key="10">
    <source>
        <dbReference type="Proteomes" id="UP000008311"/>
    </source>
</evidence>
<comment type="catalytic activity">
    <reaction evidence="7">
        <text>NAD(+) + H2O = ADP-D-ribose + nicotinamide + H(+)</text>
        <dbReference type="Rhea" id="RHEA:16301"/>
        <dbReference type="ChEBI" id="CHEBI:15377"/>
        <dbReference type="ChEBI" id="CHEBI:15378"/>
        <dbReference type="ChEBI" id="CHEBI:17154"/>
        <dbReference type="ChEBI" id="CHEBI:57540"/>
        <dbReference type="ChEBI" id="CHEBI:57967"/>
        <dbReference type="EC" id="3.2.2.6"/>
    </reaction>
    <physiologicalReaction direction="left-to-right" evidence="7">
        <dbReference type="Rhea" id="RHEA:16302"/>
    </physiologicalReaction>
</comment>
<dbReference type="Gene3D" id="3.40.50.10140">
    <property type="entry name" value="Toll/interleukin-1 receptor homology (TIR) domain"/>
    <property type="match status" value="1"/>
</dbReference>
<dbReference type="InterPro" id="IPR000157">
    <property type="entry name" value="TIR_dom"/>
</dbReference>
<feature type="domain" description="TIR" evidence="8">
    <location>
        <begin position="14"/>
        <end position="181"/>
    </location>
</feature>
<keyword evidence="2" id="KW-0433">Leucine-rich repeat</keyword>
<dbReference type="InterPro" id="IPR032675">
    <property type="entry name" value="LRR_dom_sf"/>
</dbReference>
<dbReference type="InterPro" id="IPR045344">
    <property type="entry name" value="C-JID"/>
</dbReference>
<dbReference type="Gene3D" id="3.80.10.10">
    <property type="entry name" value="Ribonuclease Inhibitor"/>
    <property type="match status" value="2"/>
</dbReference>
<dbReference type="InterPro" id="IPR027417">
    <property type="entry name" value="P-loop_NTPase"/>
</dbReference>
<evidence type="ECO:0000259" key="8">
    <source>
        <dbReference type="PROSITE" id="PS50104"/>
    </source>
</evidence>
<evidence type="ECO:0000256" key="3">
    <source>
        <dbReference type="ARBA" id="ARBA00022737"/>
    </source>
</evidence>
<dbReference type="PROSITE" id="PS50104">
    <property type="entry name" value="TIR"/>
    <property type="match status" value="1"/>
</dbReference>
<gene>
    <name evidence="9" type="ORF">RCOM_1045150</name>
</gene>
<evidence type="ECO:0000256" key="7">
    <source>
        <dbReference type="ARBA" id="ARBA00047304"/>
    </source>
</evidence>
<dbReference type="SUPFAM" id="SSF52200">
    <property type="entry name" value="Toll/Interleukin receptor TIR domain"/>
    <property type="match status" value="1"/>
</dbReference>
<dbReference type="Proteomes" id="UP000008311">
    <property type="component" value="Unassembled WGS sequence"/>
</dbReference>
<dbReference type="SUPFAM" id="SSF46785">
    <property type="entry name" value="Winged helix' DNA-binding domain"/>
    <property type="match status" value="1"/>
</dbReference>
<dbReference type="EMBL" id="EQ973917">
    <property type="protein sequence ID" value="EEF38933.1"/>
    <property type="molecule type" value="Genomic_DNA"/>
</dbReference>
<keyword evidence="3" id="KW-0677">Repeat</keyword>
<reference evidence="10" key="1">
    <citation type="journal article" date="2010" name="Nat. Biotechnol.">
        <title>Draft genome sequence of the oilseed species Ricinus communis.</title>
        <authorList>
            <person name="Chan A.P."/>
            <person name="Crabtree J."/>
            <person name="Zhao Q."/>
            <person name="Lorenzi H."/>
            <person name="Orvis J."/>
            <person name="Puiu D."/>
            <person name="Melake-Berhan A."/>
            <person name="Jones K.M."/>
            <person name="Redman J."/>
            <person name="Chen G."/>
            <person name="Cahoon E.B."/>
            <person name="Gedil M."/>
            <person name="Stanke M."/>
            <person name="Haas B.J."/>
            <person name="Wortman J.R."/>
            <person name="Fraser-Liggett C.M."/>
            <person name="Ravel J."/>
            <person name="Rabinowicz P.D."/>
        </authorList>
    </citation>
    <scope>NUCLEOTIDE SEQUENCE [LARGE SCALE GENOMIC DNA]</scope>
    <source>
        <strain evidence="10">cv. Hale</strain>
    </source>
</reference>
<dbReference type="Pfam" id="PF20160">
    <property type="entry name" value="C-JID"/>
    <property type="match status" value="1"/>
</dbReference>
<dbReference type="Gene3D" id="3.40.50.300">
    <property type="entry name" value="P-loop containing nucleotide triphosphate hydrolases"/>
    <property type="match status" value="1"/>
</dbReference>
<dbReference type="PRINTS" id="PR00364">
    <property type="entry name" value="DISEASERSIST"/>
</dbReference>
<evidence type="ECO:0000313" key="9">
    <source>
        <dbReference type="EMBL" id="EEF38933.1"/>
    </source>
</evidence>
<protein>
    <recommendedName>
        <fullName evidence="1">ADP-ribosyl cyclase/cyclic ADP-ribose hydrolase</fullName>
        <ecNumber evidence="1">3.2.2.6</ecNumber>
    </recommendedName>
</protein>
<dbReference type="Pfam" id="PF01582">
    <property type="entry name" value="TIR"/>
    <property type="match status" value="1"/>
</dbReference>
<accession>B9SBV5</accession>
<dbReference type="Pfam" id="PF00931">
    <property type="entry name" value="NB-ARC"/>
    <property type="match status" value="1"/>
</dbReference>
<evidence type="ECO:0000256" key="6">
    <source>
        <dbReference type="ARBA" id="ARBA00023027"/>
    </source>
</evidence>
<dbReference type="STRING" id="3988.B9SBV5"/>
<keyword evidence="4" id="KW-0378">Hydrolase</keyword>
<keyword evidence="6" id="KW-0520">NAD</keyword>
<dbReference type="PANTHER" id="PTHR11017:SF354">
    <property type="entry name" value="ADP-RIBOSYL CYCLASE_CYCLIC ADP-RIBOSE HYDROLASE"/>
    <property type="match status" value="1"/>
</dbReference>
<dbReference type="GO" id="GO:0043531">
    <property type="term" value="F:ADP binding"/>
    <property type="evidence" value="ECO:0007669"/>
    <property type="project" value="InterPro"/>
</dbReference>
<dbReference type="FunFam" id="1.10.8.430:FF:000002">
    <property type="entry name" value="Disease resistance protein (TIR-NBS-LRR class)"/>
    <property type="match status" value="1"/>
</dbReference>
<dbReference type="GO" id="GO:0061809">
    <property type="term" value="F:NAD+ nucleosidase activity, cyclic ADP-ribose generating"/>
    <property type="evidence" value="ECO:0007669"/>
    <property type="project" value="UniProtKB-EC"/>
</dbReference>
<dbReference type="EC" id="3.2.2.6" evidence="1"/>
<dbReference type="PANTHER" id="PTHR11017">
    <property type="entry name" value="LEUCINE-RICH REPEAT-CONTAINING PROTEIN"/>
    <property type="match status" value="1"/>
</dbReference>
<dbReference type="Pfam" id="PF23282">
    <property type="entry name" value="WHD_ROQ1"/>
    <property type="match status" value="1"/>
</dbReference>
<dbReference type="Gene3D" id="1.10.8.430">
    <property type="entry name" value="Helical domain of apoptotic protease-activating factors"/>
    <property type="match status" value="1"/>
</dbReference>
<dbReference type="InterPro" id="IPR002182">
    <property type="entry name" value="NB-ARC"/>
</dbReference>
<dbReference type="FunCoup" id="B9SBV5">
    <property type="interactions" value="11"/>
</dbReference>
<dbReference type="GO" id="GO:0006952">
    <property type="term" value="P:defense response"/>
    <property type="evidence" value="ECO:0007669"/>
    <property type="project" value="UniProtKB-KW"/>
</dbReference>
<dbReference type="AlphaFoldDB" id="B9SBV5"/>
<keyword evidence="5" id="KW-0611">Plant defense</keyword>
<dbReference type="InterPro" id="IPR042197">
    <property type="entry name" value="Apaf_helical"/>
</dbReference>
<evidence type="ECO:0000256" key="1">
    <source>
        <dbReference type="ARBA" id="ARBA00011982"/>
    </source>
</evidence>
<dbReference type="InParanoid" id="B9SBV5"/>
<name>B9SBV5_RICCO</name>
<dbReference type="GO" id="GO:0007165">
    <property type="term" value="P:signal transduction"/>
    <property type="evidence" value="ECO:0007669"/>
    <property type="project" value="InterPro"/>
</dbReference>
<dbReference type="Pfam" id="PF07725">
    <property type="entry name" value="LRR_3"/>
    <property type="match status" value="1"/>
</dbReference>
<evidence type="ECO:0000256" key="4">
    <source>
        <dbReference type="ARBA" id="ARBA00022801"/>
    </source>
</evidence>
<dbReference type="FunFam" id="3.40.50.10140:FF:000007">
    <property type="entry name" value="Disease resistance protein (TIR-NBS-LRR class)"/>
    <property type="match status" value="1"/>
</dbReference>
<dbReference type="SUPFAM" id="SSF52540">
    <property type="entry name" value="P-loop containing nucleoside triphosphate hydrolases"/>
    <property type="match status" value="1"/>
</dbReference>